<proteinExistence type="predicted"/>
<evidence type="ECO:0008006" key="6">
    <source>
        <dbReference type="Google" id="ProtNLM"/>
    </source>
</evidence>
<keyword evidence="5" id="KW-1185">Reference proteome</keyword>
<dbReference type="EMBL" id="RSCD01000005">
    <property type="protein sequence ID" value="RSH92917.1"/>
    <property type="molecule type" value="Genomic_DNA"/>
</dbReference>
<dbReference type="InterPro" id="IPR042099">
    <property type="entry name" value="ANL_N_sf"/>
</dbReference>
<reference evidence="4 5" key="1">
    <citation type="submission" date="2018-11" db="EMBL/GenBank/DDBJ databases">
        <title>Genome sequence of Saitozyma podzolica DSM 27192.</title>
        <authorList>
            <person name="Aliyu H."/>
            <person name="Gorte O."/>
            <person name="Ochsenreither K."/>
        </authorList>
    </citation>
    <scope>NUCLEOTIDE SEQUENCE [LARGE SCALE GENOMIC DNA]</scope>
    <source>
        <strain evidence="4 5">DSM 27192</strain>
    </source>
</reference>
<dbReference type="STRING" id="1890683.A0A427YPB7"/>
<feature type="domain" description="AMP-dependent synthetase/ligase" evidence="2">
    <location>
        <begin position="22"/>
        <end position="415"/>
    </location>
</feature>
<protein>
    <recommendedName>
        <fullName evidence="6">NRPS-like protein biosynthetic cluster</fullName>
    </recommendedName>
</protein>
<evidence type="ECO:0000256" key="1">
    <source>
        <dbReference type="SAM" id="Phobius"/>
    </source>
</evidence>
<name>A0A427YPB7_9TREE</name>
<sequence>MIHISHLHGNAILNRIGANALARPSSIAITDVPHELSVTYPQLCSDVLFLALRLISAESHSRGVIGGSDLHETRVAILCEKGYLVPLALLGIWAAGGLAVPILPSLPIPEQSYMVGNSGAGMIVTDAINKARAEDLAQQVRDGTGGKCSVVELNLGDLRTEAKDEQEKKDRLEQAATWMRDLKKLDGERRAMMLYTSGTTGRPKGVVTRHSAIDSQVSAVAETWHWSHTDDLLHILPLNHLHGIVVALLPTLWAGANVEMWERFDGPGIWRRWINAEKKQPITMFFGVPTVYSRLIQAHASLSPEEQVEASKASATLRLQVSGSAPLPESLKKTWEMEGGVGGGMILLERYGMTETGIIAATGWEEEKRIRGHVGFPLANVEIRLWDEELHRAVEEEEVPGSIQVRGPGIFNEYWKLPEATASEFLDGWFKTGDVGLYSSETASKGQLKILGRNSTDIIKSGGEKISAVEIERAVLELEGMKDVAVVGVPDEEWGQVVGACVVTSRPSLSLSELRTELRSLIANYKLPRKLKLYDGEIPRNGMGKVNKKALVAAAFPPHA</sequence>
<accession>A0A427YPB7</accession>
<dbReference type="AlphaFoldDB" id="A0A427YPB7"/>
<evidence type="ECO:0000259" key="2">
    <source>
        <dbReference type="Pfam" id="PF00501"/>
    </source>
</evidence>
<evidence type="ECO:0000313" key="4">
    <source>
        <dbReference type="EMBL" id="RSH92917.1"/>
    </source>
</evidence>
<dbReference type="Pfam" id="PF13193">
    <property type="entry name" value="AMP-binding_C"/>
    <property type="match status" value="1"/>
</dbReference>
<comment type="caution">
    <text evidence="4">The sequence shown here is derived from an EMBL/GenBank/DDBJ whole genome shotgun (WGS) entry which is preliminary data.</text>
</comment>
<dbReference type="PANTHER" id="PTHR43201:SF28">
    <property type="entry name" value="ENZYME, PUTATIVE (AFU_ORTHOLOGUE AFUA_7G01530)-RELATED"/>
    <property type="match status" value="1"/>
</dbReference>
<dbReference type="InterPro" id="IPR020845">
    <property type="entry name" value="AMP-binding_CS"/>
</dbReference>
<dbReference type="GO" id="GO:0031956">
    <property type="term" value="F:medium-chain fatty acid-CoA ligase activity"/>
    <property type="evidence" value="ECO:0007669"/>
    <property type="project" value="TreeGrafter"/>
</dbReference>
<keyword evidence="1" id="KW-1133">Transmembrane helix</keyword>
<dbReference type="Gene3D" id="3.30.300.30">
    <property type="match status" value="1"/>
</dbReference>
<organism evidence="4 5">
    <name type="scientific">Saitozyma podzolica</name>
    <dbReference type="NCBI Taxonomy" id="1890683"/>
    <lineage>
        <taxon>Eukaryota</taxon>
        <taxon>Fungi</taxon>
        <taxon>Dikarya</taxon>
        <taxon>Basidiomycota</taxon>
        <taxon>Agaricomycotina</taxon>
        <taxon>Tremellomycetes</taxon>
        <taxon>Tremellales</taxon>
        <taxon>Trimorphomycetaceae</taxon>
        <taxon>Saitozyma</taxon>
    </lineage>
</organism>
<keyword evidence="1" id="KW-0812">Transmembrane</keyword>
<feature type="transmembrane region" description="Helical" evidence="1">
    <location>
        <begin position="83"/>
        <end position="103"/>
    </location>
</feature>
<evidence type="ECO:0000313" key="5">
    <source>
        <dbReference type="Proteomes" id="UP000279259"/>
    </source>
</evidence>
<dbReference type="InterPro" id="IPR025110">
    <property type="entry name" value="AMP-bd_C"/>
</dbReference>
<dbReference type="PROSITE" id="PS00455">
    <property type="entry name" value="AMP_BINDING"/>
    <property type="match status" value="1"/>
</dbReference>
<dbReference type="Pfam" id="PF00501">
    <property type="entry name" value="AMP-binding"/>
    <property type="match status" value="1"/>
</dbReference>
<dbReference type="Proteomes" id="UP000279259">
    <property type="component" value="Unassembled WGS sequence"/>
</dbReference>
<dbReference type="GO" id="GO:0006631">
    <property type="term" value="P:fatty acid metabolic process"/>
    <property type="evidence" value="ECO:0007669"/>
    <property type="project" value="TreeGrafter"/>
</dbReference>
<gene>
    <name evidence="4" type="ORF">EHS25_008363</name>
</gene>
<dbReference type="OrthoDB" id="10253115at2759"/>
<dbReference type="PANTHER" id="PTHR43201">
    <property type="entry name" value="ACYL-COA SYNTHETASE"/>
    <property type="match status" value="1"/>
</dbReference>
<dbReference type="InterPro" id="IPR000873">
    <property type="entry name" value="AMP-dep_synth/lig_dom"/>
</dbReference>
<keyword evidence="1" id="KW-0472">Membrane</keyword>
<dbReference type="Gene3D" id="3.40.50.12780">
    <property type="entry name" value="N-terminal domain of ligase-like"/>
    <property type="match status" value="1"/>
</dbReference>
<feature type="domain" description="AMP-binding enzyme C-terminal" evidence="3">
    <location>
        <begin position="470"/>
        <end position="545"/>
    </location>
</feature>
<dbReference type="InterPro" id="IPR045851">
    <property type="entry name" value="AMP-bd_C_sf"/>
</dbReference>
<dbReference type="SUPFAM" id="SSF56801">
    <property type="entry name" value="Acetyl-CoA synthetase-like"/>
    <property type="match status" value="1"/>
</dbReference>
<evidence type="ECO:0000259" key="3">
    <source>
        <dbReference type="Pfam" id="PF13193"/>
    </source>
</evidence>